<gene>
    <name evidence="1" type="ORF">FBU59_004199</name>
</gene>
<dbReference type="Proteomes" id="UP001150603">
    <property type="component" value="Unassembled WGS sequence"/>
</dbReference>
<evidence type="ECO:0000313" key="1">
    <source>
        <dbReference type="EMBL" id="KAJ1939213.1"/>
    </source>
</evidence>
<name>A0ACC1J6D5_9FUNG</name>
<proteinExistence type="predicted"/>
<protein>
    <submittedName>
        <fullName evidence="1">Uncharacterized protein</fullName>
    </submittedName>
</protein>
<accession>A0ACC1J6D5</accession>
<reference evidence="1" key="1">
    <citation type="submission" date="2022-07" db="EMBL/GenBank/DDBJ databases">
        <title>Phylogenomic reconstructions and comparative analyses of Kickxellomycotina fungi.</title>
        <authorList>
            <person name="Reynolds N.K."/>
            <person name="Stajich J.E."/>
            <person name="Barry K."/>
            <person name="Grigoriev I.V."/>
            <person name="Crous P."/>
            <person name="Smith M.E."/>
        </authorList>
    </citation>
    <scope>NUCLEOTIDE SEQUENCE</scope>
    <source>
        <strain evidence="1">NRRL 5244</strain>
    </source>
</reference>
<comment type="caution">
    <text evidence="1">The sequence shown here is derived from an EMBL/GenBank/DDBJ whole genome shotgun (WGS) entry which is preliminary data.</text>
</comment>
<keyword evidence="2" id="KW-1185">Reference proteome</keyword>
<organism evidence="1 2">
    <name type="scientific">Linderina macrospora</name>
    <dbReference type="NCBI Taxonomy" id="4868"/>
    <lineage>
        <taxon>Eukaryota</taxon>
        <taxon>Fungi</taxon>
        <taxon>Fungi incertae sedis</taxon>
        <taxon>Zoopagomycota</taxon>
        <taxon>Kickxellomycotina</taxon>
        <taxon>Kickxellomycetes</taxon>
        <taxon>Kickxellales</taxon>
        <taxon>Kickxellaceae</taxon>
        <taxon>Linderina</taxon>
    </lineage>
</organism>
<sequence length="113" mass="12305">MVRILATALAVAPLAAAQFAFDPSTYDASVLAGIISARYGQYQQLWEGYLETASTKFPDAYTKLTAYFGTNSIPETYDAAWVSQFAKQMHDAGATTIVDNQVNSATFIFTRTS</sequence>
<evidence type="ECO:0000313" key="2">
    <source>
        <dbReference type="Proteomes" id="UP001150603"/>
    </source>
</evidence>
<feature type="non-terminal residue" evidence="1">
    <location>
        <position position="113"/>
    </location>
</feature>
<dbReference type="EMBL" id="JANBPW010002917">
    <property type="protein sequence ID" value="KAJ1939213.1"/>
    <property type="molecule type" value="Genomic_DNA"/>
</dbReference>